<feature type="compositionally biased region" description="Basic and acidic residues" evidence="7">
    <location>
        <begin position="602"/>
        <end position="613"/>
    </location>
</feature>
<evidence type="ECO:0000259" key="8">
    <source>
        <dbReference type="Pfam" id="PF10516"/>
    </source>
</evidence>
<feature type="compositionally biased region" description="Basic and acidic residues" evidence="7">
    <location>
        <begin position="113"/>
        <end position="125"/>
    </location>
</feature>
<name>A0A0U2L8E9_PENVA</name>
<dbReference type="AlphaFoldDB" id="A0A0U2L8E9"/>
<feature type="compositionally biased region" description="Basic and acidic residues" evidence="7">
    <location>
        <begin position="264"/>
        <end position="299"/>
    </location>
</feature>
<feature type="repeat" description="TPR" evidence="6">
    <location>
        <begin position="441"/>
        <end position="474"/>
    </location>
</feature>
<dbReference type="PROSITE" id="PS50005">
    <property type="entry name" value="TPR"/>
    <property type="match status" value="2"/>
</dbReference>
<feature type="region of interest" description="Disordered" evidence="7">
    <location>
        <begin position="486"/>
        <end position="519"/>
    </location>
</feature>
<keyword evidence="5" id="KW-0539">Nucleus</keyword>
<feature type="compositionally biased region" description="Basic and acidic residues" evidence="7">
    <location>
        <begin position="486"/>
        <end position="502"/>
    </location>
</feature>
<dbReference type="PANTHER" id="PTHR15081">
    <property type="entry name" value="NUCLEAR AUTOANTIGENIC SPERM PROTEIN NASP -RELATED"/>
    <property type="match status" value="1"/>
</dbReference>
<dbReference type="GO" id="GO:0034080">
    <property type="term" value="P:CENP-A containing chromatin assembly"/>
    <property type="evidence" value="ECO:0007669"/>
    <property type="project" value="TreeGrafter"/>
</dbReference>
<dbReference type="GO" id="GO:0005654">
    <property type="term" value="C:nucleoplasm"/>
    <property type="evidence" value="ECO:0007669"/>
    <property type="project" value="TreeGrafter"/>
</dbReference>
<reference evidence="9" key="1">
    <citation type="submission" date="2015-07" db="EMBL/GenBank/DDBJ databases">
        <authorList>
            <person name="Cajimat M.N.B."/>
            <person name="Milazzo M.L."/>
            <person name="Fulhorst C.F."/>
        </authorList>
    </citation>
    <scope>NUCLEOTIDE SEQUENCE</scope>
</reference>
<dbReference type="EMBL" id="KT274811">
    <property type="protein sequence ID" value="ALR99738.1"/>
    <property type="molecule type" value="mRNA"/>
</dbReference>
<dbReference type="OrthoDB" id="6377910at2759"/>
<comment type="similarity">
    <text evidence="2">Belongs to the NASP family.</text>
</comment>
<dbReference type="GO" id="GO:0006335">
    <property type="term" value="P:DNA replication-dependent chromatin assembly"/>
    <property type="evidence" value="ECO:0007669"/>
    <property type="project" value="TreeGrafter"/>
</dbReference>
<evidence type="ECO:0000256" key="6">
    <source>
        <dbReference type="PROSITE-ProRule" id="PRU00339"/>
    </source>
</evidence>
<feature type="region of interest" description="Disordered" evidence="7">
    <location>
        <begin position="553"/>
        <end position="672"/>
    </location>
</feature>
<dbReference type="SMART" id="SM00028">
    <property type="entry name" value="TPR"/>
    <property type="match status" value="2"/>
</dbReference>
<dbReference type="InterPro" id="IPR011990">
    <property type="entry name" value="TPR-like_helical_dom_sf"/>
</dbReference>
<feature type="domain" description="Tetratricopeptide SHNi-TPR" evidence="8">
    <location>
        <begin position="399"/>
        <end position="435"/>
    </location>
</feature>
<protein>
    <submittedName>
        <fullName evidence="9">Nuclear autoantigenic sperm protein</fullName>
    </submittedName>
</protein>
<dbReference type="InterPro" id="IPR019544">
    <property type="entry name" value="Tetratricopeptide_SHNi-TPR_dom"/>
</dbReference>
<feature type="compositionally biased region" description="Low complexity" evidence="7">
    <location>
        <begin position="614"/>
        <end position="629"/>
    </location>
</feature>
<feature type="compositionally biased region" description="Acidic residues" evidence="7">
    <location>
        <begin position="317"/>
        <end position="367"/>
    </location>
</feature>
<gene>
    <name evidence="9" type="primary">NASP</name>
</gene>
<proteinExistence type="evidence at transcript level"/>
<comment type="subcellular location">
    <subcellularLocation>
        <location evidence="1">Nucleus</location>
    </subcellularLocation>
</comment>
<dbReference type="InterPro" id="IPR019734">
    <property type="entry name" value="TPR_rpt"/>
</dbReference>
<dbReference type="SUPFAM" id="SSF48452">
    <property type="entry name" value="TPR-like"/>
    <property type="match status" value="1"/>
</dbReference>
<dbReference type="GO" id="GO:0042393">
    <property type="term" value="F:histone binding"/>
    <property type="evidence" value="ECO:0007669"/>
    <property type="project" value="TreeGrafter"/>
</dbReference>
<evidence type="ECO:0000256" key="2">
    <source>
        <dbReference type="ARBA" id="ARBA00008402"/>
    </source>
</evidence>
<accession>A0A0U2L8E9</accession>
<feature type="compositionally biased region" description="Basic and acidic residues" evidence="7">
    <location>
        <begin position="227"/>
        <end position="256"/>
    </location>
</feature>
<sequence length="672" mass="73654">MSESPVKAAETSASPKSSPSKKEIDTATQALNHFAQGKRHLVVGDISSAVNSLQEACRLLAEQYGETAPECGDAYFYYGRALLEMARMENGVLGNALDGVPDGVDMDNSQVENPEKMTEDEKNEVTEQVGKALEENFKDLEDVSKSKSAKQNGDAKGQAFESSGAEEAKMDVDSAGVSESKGEDGGEKKEKVKSDGEEKSKPETSDTDGTATSKVEASSVDSENVDEESKPEKKEVDTKDGSKDEAKESEVVMEEKVEADEEEGKATEKGEGEKQKVSGETKDEKGKEDAKIEEKVESEAKEEEMETDGAEKKEGSTEGEEEEEGDAEGEGEGEGEESQEESQDEGEKEEGASQEEGEKTEEDEEEVSNLQLSWEMLELAKVIYQKQQDDNPEMAKKVAQVYLKLGEVGLESENYSQGIEDFKQCLQIQEKILEEDNRCLAETHYQLGVAHSFSDDFDKAIESFTAAMKVIEMRIANLEKRIKEKKEWTEEQRKKDAAERPDPFYTEEGEIEELNKLLPEMKEKVTDMEEMKKDSKDRLQKAAKEAFMANAIGGTSKAGSSSQTGFDAPSSSTSVVPTEIKASNITHLVRKKRKPEDEVEGEEVKKAKGENGEAHGTANGTTNGTNGHTETMETEEKDTPSNGASTEELKEKAAEEMKKTTDLITGKTEAAS</sequence>
<dbReference type="PANTHER" id="PTHR15081:SF1">
    <property type="entry name" value="NUCLEAR AUTOANTIGENIC SPERM PROTEIN"/>
    <property type="match status" value="1"/>
</dbReference>
<evidence type="ECO:0000256" key="5">
    <source>
        <dbReference type="ARBA" id="ARBA00023242"/>
    </source>
</evidence>
<organism evidence="9">
    <name type="scientific">Penaeus vannamei</name>
    <name type="common">Whiteleg shrimp</name>
    <name type="synonym">Litopenaeus vannamei</name>
    <dbReference type="NCBI Taxonomy" id="6689"/>
    <lineage>
        <taxon>Eukaryota</taxon>
        <taxon>Metazoa</taxon>
        <taxon>Ecdysozoa</taxon>
        <taxon>Arthropoda</taxon>
        <taxon>Crustacea</taxon>
        <taxon>Multicrustacea</taxon>
        <taxon>Malacostraca</taxon>
        <taxon>Eumalacostraca</taxon>
        <taxon>Eucarida</taxon>
        <taxon>Decapoda</taxon>
        <taxon>Dendrobranchiata</taxon>
        <taxon>Penaeoidea</taxon>
        <taxon>Penaeidae</taxon>
        <taxon>Penaeus</taxon>
    </lineage>
</organism>
<evidence type="ECO:0000256" key="1">
    <source>
        <dbReference type="ARBA" id="ARBA00004123"/>
    </source>
</evidence>
<feature type="compositionally biased region" description="Polar residues" evidence="7">
    <location>
        <begin position="557"/>
        <end position="586"/>
    </location>
</feature>
<feature type="compositionally biased region" description="Low complexity" evidence="7">
    <location>
        <begin position="7"/>
        <end position="18"/>
    </location>
</feature>
<feature type="region of interest" description="Disordered" evidence="7">
    <location>
        <begin position="142"/>
        <end position="369"/>
    </location>
</feature>
<evidence type="ECO:0000256" key="3">
    <source>
        <dbReference type="ARBA" id="ARBA00022737"/>
    </source>
</evidence>
<evidence type="ECO:0000256" key="4">
    <source>
        <dbReference type="ARBA" id="ARBA00022803"/>
    </source>
</evidence>
<feature type="repeat" description="TPR" evidence="6">
    <location>
        <begin position="399"/>
        <end position="432"/>
    </location>
</feature>
<keyword evidence="4 6" id="KW-0802">TPR repeat</keyword>
<dbReference type="Pfam" id="PF13181">
    <property type="entry name" value="TPR_8"/>
    <property type="match status" value="1"/>
</dbReference>
<feature type="region of interest" description="Disordered" evidence="7">
    <location>
        <begin position="1"/>
        <end position="23"/>
    </location>
</feature>
<feature type="compositionally biased region" description="Basic and acidic residues" evidence="7">
    <location>
        <begin position="180"/>
        <end position="204"/>
    </location>
</feature>
<feature type="compositionally biased region" description="Basic and acidic residues" evidence="7">
    <location>
        <begin position="647"/>
        <end position="661"/>
    </location>
</feature>
<evidence type="ECO:0000313" key="9">
    <source>
        <dbReference type="EMBL" id="ALR99738.1"/>
    </source>
</evidence>
<dbReference type="Pfam" id="PF10516">
    <property type="entry name" value="SHNi-TPR"/>
    <property type="match status" value="1"/>
</dbReference>
<dbReference type="InterPro" id="IPR051730">
    <property type="entry name" value="NASP-like"/>
</dbReference>
<dbReference type="Gene3D" id="1.25.40.10">
    <property type="entry name" value="Tetratricopeptide repeat domain"/>
    <property type="match status" value="1"/>
</dbReference>
<feature type="region of interest" description="Disordered" evidence="7">
    <location>
        <begin position="99"/>
        <end position="126"/>
    </location>
</feature>
<evidence type="ECO:0000256" key="7">
    <source>
        <dbReference type="SAM" id="MobiDB-lite"/>
    </source>
</evidence>
<keyword evidence="3" id="KW-0677">Repeat</keyword>